<evidence type="ECO:0000313" key="2">
    <source>
        <dbReference type="Proteomes" id="UP000306980"/>
    </source>
</evidence>
<protein>
    <submittedName>
        <fullName evidence="1">Uncharacterized protein</fullName>
    </submittedName>
</protein>
<dbReference type="Proteomes" id="UP000306980">
    <property type="component" value="Unassembled WGS sequence"/>
</dbReference>
<proteinExistence type="predicted"/>
<comment type="caution">
    <text evidence="1">The sequence shown here is derived from an EMBL/GenBank/DDBJ whole genome shotgun (WGS) entry which is preliminary data.</text>
</comment>
<gene>
    <name evidence="1" type="ORF">FFL34_11485</name>
</gene>
<dbReference type="EMBL" id="VCIA01000001">
    <property type="protein sequence ID" value="TMN22648.1"/>
    <property type="molecule type" value="Genomic_DNA"/>
</dbReference>
<organism evidence="1 2">
    <name type="scientific">Lentibacillus cibarius</name>
    <dbReference type="NCBI Taxonomy" id="2583219"/>
    <lineage>
        <taxon>Bacteria</taxon>
        <taxon>Bacillati</taxon>
        <taxon>Bacillota</taxon>
        <taxon>Bacilli</taxon>
        <taxon>Bacillales</taxon>
        <taxon>Bacillaceae</taxon>
        <taxon>Lentibacillus</taxon>
    </lineage>
</organism>
<dbReference type="AlphaFoldDB" id="A0A5S3QLL5"/>
<sequence>MQYISDALLIQAYWEAEVLDEGDASKGESTLVRWKQAKLNYYPINKAVARLEGKKLWEKRLVVIDE</sequence>
<evidence type="ECO:0000313" key="1">
    <source>
        <dbReference type="EMBL" id="TMN22648.1"/>
    </source>
</evidence>
<reference evidence="1 2" key="1">
    <citation type="submission" date="2019-05" db="EMBL/GenBank/DDBJ databases">
        <title>Genomic analysis of Lentibacillus sp. NKC220-2.</title>
        <authorList>
            <person name="Oh Y.J."/>
        </authorList>
    </citation>
    <scope>NUCLEOTIDE SEQUENCE [LARGE SCALE GENOMIC DNA]</scope>
    <source>
        <strain evidence="1 2">NKC220-2</strain>
    </source>
</reference>
<accession>A0A5S3QLL5</accession>
<name>A0A5S3QLL5_9BACI</name>
<dbReference type="RefSeq" id="WP_138603551.1">
    <property type="nucleotide sequence ID" value="NZ_VCIA01000001.1"/>
</dbReference>